<evidence type="ECO:0000256" key="1">
    <source>
        <dbReference type="SAM" id="MobiDB-lite"/>
    </source>
</evidence>
<sequence>MTIALVTGTYSGMTFSRASPEALIASKEQLGQRRDATRSNGITTNLCDRLASAPNGRGSREDSGTIGGDRLRLQLRRRSLHLQLQLQQRGGCR</sequence>
<evidence type="ECO:0000313" key="3">
    <source>
        <dbReference type="Proteomes" id="UP000250275"/>
    </source>
</evidence>
<proteinExistence type="predicted"/>
<protein>
    <submittedName>
        <fullName evidence="2">Uncharacterized protein</fullName>
    </submittedName>
</protein>
<name>A0A310SH62_9HYME</name>
<accession>A0A310SH62</accession>
<feature type="region of interest" description="Disordered" evidence="1">
    <location>
        <begin position="48"/>
        <end position="70"/>
    </location>
</feature>
<reference evidence="2 3" key="1">
    <citation type="submission" date="2015-07" db="EMBL/GenBank/DDBJ databases">
        <title>The genome of Eufriesea mexicana.</title>
        <authorList>
            <person name="Pan H."/>
            <person name="Kapheim K."/>
        </authorList>
    </citation>
    <scope>NUCLEOTIDE SEQUENCE [LARGE SCALE GENOMIC DNA]</scope>
    <source>
        <strain evidence="2">0111107269</strain>
        <tissue evidence="2">Whole body</tissue>
    </source>
</reference>
<keyword evidence="3" id="KW-1185">Reference proteome</keyword>
<gene>
    <name evidence="2" type="ORF">WN48_11156</name>
</gene>
<dbReference type="Proteomes" id="UP000250275">
    <property type="component" value="Unassembled WGS sequence"/>
</dbReference>
<dbReference type="AlphaFoldDB" id="A0A310SH62"/>
<evidence type="ECO:0000313" key="2">
    <source>
        <dbReference type="EMBL" id="OAD52910.1"/>
    </source>
</evidence>
<dbReference type="EMBL" id="KQ769179">
    <property type="protein sequence ID" value="OAD52910.1"/>
    <property type="molecule type" value="Genomic_DNA"/>
</dbReference>
<organism evidence="2 3">
    <name type="scientific">Eufriesea mexicana</name>
    <dbReference type="NCBI Taxonomy" id="516756"/>
    <lineage>
        <taxon>Eukaryota</taxon>
        <taxon>Metazoa</taxon>
        <taxon>Ecdysozoa</taxon>
        <taxon>Arthropoda</taxon>
        <taxon>Hexapoda</taxon>
        <taxon>Insecta</taxon>
        <taxon>Pterygota</taxon>
        <taxon>Neoptera</taxon>
        <taxon>Endopterygota</taxon>
        <taxon>Hymenoptera</taxon>
        <taxon>Apocrita</taxon>
        <taxon>Aculeata</taxon>
        <taxon>Apoidea</taxon>
        <taxon>Anthophila</taxon>
        <taxon>Apidae</taxon>
        <taxon>Eufriesea</taxon>
    </lineage>
</organism>